<dbReference type="InterPro" id="IPR051164">
    <property type="entry name" value="NmrA-like_oxidored"/>
</dbReference>
<protein>
    <submittedName>
        <fullName evidence="4">ARAD1D08866p</fullName>
    </submittedName>
</protein>
<dbReference type="GO" id="GO:0005634">
    <property type="term" value="C:nucleus"/>
    <property type="evidence" value="ECO:0007669"/>
    <property type="project" value="TreeGrafter"/>
</dbReference>
<dbReference type="Gene3D" id="3.40.50.720">
    <property type="entry name" value="NAD(P)-binding Rossmann-like Domain"/>
    <property type="match status" value="1"/>
</dbReference>
<dbReference type="AlphaFoldDB" id="A0A060T883"/>
<evidence type="ECO:0000259" key="3">
    <source>
        <dbReference type="Pfam" id="PF05368"/>
    </source>
</evidence>
<dbReference type="PANTHER" id="PTHR42748:SF11">
    <property type="entry name" value="NMRA-LIKE DOMAIN-CONTAINING PROTEIN"/>
    <property type="match status" value="1"/>
</dbReference>
<reference evidence="4" key="2">
    <citation type="submission" date="2014-06" db="EMBL/GenBank/DDBJ databases">
        <title>The complete genome of Blastobotrys (Arxula) adeninivorans LS3 - a yeast of biotechnological interest.</title>
        <authorList>
            <person name="Kunze G."/>
            <person name="Gaillardin C."/>
            <person name="Czernicka M."/>
            <person name="Durrens P."/>
            <person name="Martin T."/>
            <person name="Boer E."/>
            <person name="Gabaldon T."/>
            <person name="Cruz J."/>
            <person name="Talla E."/>
            <person name="Marck C."/>
            <person name="Goffeau A."/>
            <person name="Barbe V."/>
            <person name="Baret P."/>
            <person name="Baronian K."/>
            <person name="Beier S."/>
            <person name="Bleykasten C."/>
            <person name="Bode R."/>
            <person name="Casaregola S."/>
            <person name="Despons L."/>
            <person name="Fairhead C."/>
            <person name="Giersberg M."/>
            <person name="Gierski P."/>
            <person name="Hahnel U."/>
            <person name="Hartmann A."/>
            <person name="Jankowska D."/>
            <person name="Jubin C."/>
            <person name="Jung P."/>
            <person name="Lafontaine I."/>
            <person name="Leh-Louis V."/>
            <person name="Lemaire M."/>
            <person name="Marcet-Houben M."/>
            <person name="Mascher M."/>
            <person name="Morel G."/>
            <person name="Richard G.-F."/>
            <person name="Riechen J."/>
            <person name="Sacerdot C."/>
            <person name="Sarkar A."/>
            <person name="Savel G."/>
            <person name="Schacherer J."/>
            <person name="Sherman D."/>
            <person name="Straub M.-L."/>
            <person name="Stein N."/>
            <person name="Thierry A."/>
            <person name="Trautwein-Schult A."/>
            <person name="Westhof E."/>
            <person name="Worch S."/>
            <person name="Dujon B."/>
            <person name="Souciet J.-L."/>
            <person name="Wincker P."/>
            <person name="Scholz U."/>
            <person name="Neuveglise N."/>
        </authorList>
    </citation>
    <scope>NUCLEOTIDE SEQUENCE</scope>
    <source>
        <strain evidence="4">LS3</strain>
    </source>
</reference>
<name>A0A060T883_BLAAD</name>
<comment type="similarity">
    <text evidence="1">Belongs to the NmrA-type oxidoreductase family.</text>
</comment>
<dbReference type="InterPro" id="IPR036291">
    <property type="entry name" value="NAD(P)-bd_dom_sf"/>
</dbReference>
<gene>
    <name evidence="4" type="ORF">GNLVRS02_ARAD1D08866g</name>
</gene>
<dbReference type="PANTHER" id="PTHR42748">
    <property type="entry name" value="NITROGEN METABOLITE REPRESSION PROTEIN NMRA FAMILY MEMBER"/>
    <property type="match status" value="1"/>
</dbReference>
<dbReference type="EMBL" id="HG937694">
    <property type="protein sequence ID" value="CDP37325.1"/>
    <property type="molecule type" value="Genomic_DNA"/>
</dbReference>
<dbReference type="SUPFAM" id="SSF51735">
    <property type="entry name" value="NAD(P)-binding Rossmann-fold domains"/>
    <property type="match status" value="1"/>
</dbReference>
<dbReference type="CDD" id="cd05251">
    <property type="entry name" value="NmrA_like_SDR_a"/>
    <property type="match status" value="1"/>
</dbReference>
<dbReference type="InterPro" id="IPR008030">
    <property type="entry name" value="NmrA-like"/>
</dbReference>
<sequence length="304" mass="33666">MSKVLGVIGATGNQGGSVIDFVLNDQQLSAQYRIRAFTRDASKDSGQALRAKGVEVIEADVADKSSLVSAFKGVNVLFAMTSLGPDGSEVAAGKNLADAAVQSGVQYIIFSTLPPSNKISNGKYYIPHFEEKAEVEQYIRSLGIKSSFFLPSSFMENFYTSMKPQKQSDGTYVIEFLENDGNPRFPFIDIKRDTGNYVGYILNHQDECQGKVIFGAVQSVTAEELAQVMSKSTGKTITVRKVPRDKYLSFLPAQMHKAMCDMYDYLCEYELVPDVVNRIKQDSKYVVKPLTTLEQYLADYAIPN</sequence>
<dbReference type="PhylomeDB" id="A0A060T883"/>
<organism evidence="4">
    <name type="scientific">Blastobotrys adeninivorans</name>
    <name type="common">Yeast</name>
    <name type="synonym">Arxula adeninivorans</name>
    <dbReference type="NCBI Taxonomy" id="409370"/>
    <lineage>
        <taxon>Eukaryota</taxon>
        <taxon>Fungi</taxon>
        <taxon>Dikarya</taxon>
        <taxon>Ascomycota</taxon>
        <taxon>Saccharomycotina</taxon>
        <taxon>Dipodascomycetes</taxon>
        <taxon>Dipodascales</taxon>
        <taxon>Trichomonascaceae</taxon>
        <taxon>Blastobotrys</taxon>
    </lineage>
</organism>
<accession>A0A060T883</accession>
<evidence type="ECO:0000313" key="4">
    <source>
        <dbReference type="EMBL" id="CDP37325.1"/>
    </source>
</evidence>
<keyword evidence="2" id="KW-0521">NADP</keyword>
<evidence type="ECO:0000256" key="1">
    <source>
        <dbReference type="ARBA" id="ARBA00006328"/>
    </source>
</evidence>
<dbReference type="Gene3D" id="3.90.25.10">
    <property type="entry name" value="UDP-galactose 4-epimerase, domain 1"/>
    <property type="match status" value="1"/>
</dbReference>
<feature type="domain" description="NmrA-like" evidence="3">
    <location>
        <begin position="2"/>
        <end position="297"/>
    </location>
</feature>
<reference evidence="4" key="1">
    <citation type="submission" date="2014-02" db="EMBL/GenBank/DDBJ databases">
        <authorList>
            <person name="Genoscope - CEA"/>
        </authorList>
    </citation>
    <scope>NUCLEOTIDE SEQUENCE</scope>
    <source>
        <strain evidence="4">LS3</strain>
    </source>
</reference>
<evidence type="ECO:0000256" key="2">
    <source>
        <dbReference type="ARBA" id="ARBA00022857"/>
    </source>
</evidence>
<dbReference type="Pfam" id="PF05368">
    <property type="entry name" value="NmrA"/>
    <property type="match status" value="1"/>
</dbReference>
<proteinExistence type="inferred from homology"/>